<name>A0ABN9MJ62_9NEOB</name>
<sequence length="303" mass="33939">MEDAFNIRDGHYEYLVMPFGLCNAPAVFQDFVNDIFRDMLTTSVVVYLDILIFSPDIDSHRRDVRKVQNNLNMLGVYELEMTGRIIMAGLPCNCAEKFVPVCGNNGRTYPSACIARCVGLLDHQFEFGQCSSKDPCNPNPCHRNQRCISKRQVCLTSFERFKCLQYECIPKQMKCEHMREPVCDIENTEHPNICTLFQRGKQLSYKGSCQIPATEEELDSLSGDLPSDSDILAPLPGVYGVRATATCSSDLQHKHLQEVVLDGQKVVGFRDTGAFLTISNPREIRPEAIQNGQGIASELAEGT</sequence>
<feature type="domain" description="Kazal-like" evidence="3">
    <location>
        <begin position="86"/>
        <end position="132"/>
    </location>
</feature>
<dbReference type="PROSITE" id="PS51465">
    <property type="entry name" value="KAZAL_2"/>
    <property type="match status" value="1"/>
</dbReference>
<dbReference type="InterPro" id="IPR039016">
    <property type="entry name" value="RECK"/>
</dbReference>
<protein>
    <recommendedName>
        <fullName evidence="2">ribonuclease H</fullName>
        <ecNumber evidence="2">3.1.26.4</ecNumber>
    </recommendedName>
</protein>
<comment type="similarity">
    <text evidence="1">Belongs to the beta type-B retroviral polymerase family. HERV class-II K(HML-2) pol subfamily.</text>
</comment>
<evidence type="ECO:0000259" key="3">
    <source>
        <dbReference type="PROSITE" id="PS51465"/>
    </source>
</evidence>
<dbReference type="Proteomes" id="UP001176940">
    <property type="component" value="Unassembled WGS sequence"/>
</dbReference>
<evidence type="ECO:0000313" key="4">
    <source>
        <dbReference type="EMBL" id="CAJ0966380.1"/>
    </source>
</evidence>
<accession>A0ABN9MJ62</accession>
<evidence type="ECO:0000256" key="1">
    <source>
        <dbReference type="ARBA" id="ARBA00010879"/>
    </source>
</evidence>
<dbReference type="InterPro" id="IPR055134">
    <property type="entry name" value="EGF2_RECK_dom"/>
</dbReference>
<dbReference type="Pfam" id="PF00078">
    <property type="entry name" value="RVT_1"/>
    <property type="match status" value="1"/>
</dbReference>
<reference evidence="4" key="1">
    <citation type="submission" date="2023-07" db="EMBL/GenBank/DDBJ databases">
        <authorList>
            <person name="Stuckert A."/>
        </authorList>
    </citation>
    <scope>NUCLEOTIDE SEQUENCE</scope>
</reference>
<dbReference type="PANTHER" id="PTHR13487:SF3">
    <property type="entry name" value="REVERSION-INDUCING CYSTEINE-RICH PROTEIN WITH KAZAL MOTIFS"/>
    <property type="match status" value="1"/>
</dbReference>
<evidence type="ECO:0000313" key="5">
    <source>
        <dbReference type="Proteomes" id="UP001176940"/>
    </source>
</evidence>
<dbReference type="SUPFAM" id="SSF56672">
    <property type="entry name" value="DNA/RNA polymerases"/>
    <property type="match status" value="1"/>
</dbReference>
<dbReference type="InterPro" id="IPR036058">
    <property type="entry name" value="Kazal_dom_sf"/>
</dbReference>
<comment type="caution">
    <text evidence="4">The sequence shown here is derived from an EMBL/GenBank/DDBJ whole genome shotgun (WGS) entry which is preliminary data.</text>
</comment>
<dbReference type="EC" id="3.1.26.4" evidence="2"/>
<dbReference type="InterPro" id="IPR002350">
    <property type="entry name" value="Kazal_dom"/>
</dbReference>
<organism evidence="4 5">
    <name type="scientific">Ranitomeya imitator</name>
    <name type="common">mimic poison frog</name>
    <dbReference type="NCBI Taxonomy" id="111125"/>
    <lineage>
        <taxon>Eukaryota</taxon>
        <taxon>Metazoa</taxon>
        <taxon>Chordata</taxon>
        <taxon>Craniata</taxon>
        <taxon>Vertebrata</taxon>
        <taxon>Euteleostomi</taxon>
        <taxon>Amphibia</taxon>
        <taxon>Batrachia</taxon>
        <taxon>Anura</taxon>
        <taxon>Neobatrachia</taxon>
        <taxon>Hyloidea</taxon>
        <taxon>Dendrobatidae</taxon>
        <taxon>Dendrobatinae</taxon>
        <taxon>Ranitomeya</taxon>
    </lineage>
</organism>
<proteinExistence type="inferred from homology"/>
<gene>
    <name evidence="4" type="ORF">RIMI_LOCUS21248398</name>
</gene>
<dbReference type="Gene3D" id="3.30.70.270">
    <property type="match status" value="1"/>
</dbReference>
<dbReference type="Pfam" id="PF07648">
    <property type="entry name" value="Kazal_2"/>
    <property type="match status" value="1"/>
</dbReference>
<dbReference type="EMBL" id="CAUEEQ010074173">
    <property type="protein sequence ID" value="CAJ0966380.1"/>
    <property type="molecule type" value="Genomic_DNA"/>
</dbReference>
<keyword evidence="5" id="KW-1185">Reference proteome</keyword>
<dbReference type="PANTHER" id="PTHR13487">
    <property type="entry name" value="SERINE PROTEASE INHIBITOR"/>
    <property type="match status" value="1"/>
</dbReference>
<dbReference type="InterPro" id="IPR000477">
    <property type="entry name" value="RT_dom"/>
</dbReference>
<dbReference type="PROSITE" id="PS00282">
    <property type="entry name" value="KAZAL_1"/>
    <property type="match status" value="1"/>
</dbReference>
<dbReference type="CDD" id="cd01647">
    <property type="entry name" value="RT_LTR"/>
    <property type="match status" value="1"/>
</dbReference>
<evidence type="ECO:0000256" key="2">
    <source>
        <dbReference type="ARBA" id="ARBA00012180"/>
    </source>
</evidence>
<dbReference type="InterPro" id="IPR043128">
    <property type="entry name" value="Rev_trsase/Diguanyl_cyclase"/>
</dbReference>
<dbReference type="Pfam" id="PF22955">
    <property type="entry name" value="EGF2_RECK"/>
    <property type="match status" value="1"/>
</dbReference>
<dbReference type="InterPro" id="IPR043502">
    <property type="entry name" value="DNA/RNA_pol_sf"/>
</dbReference>
<dbReference type="Gene3D" id="3.30.60.30">
    <property type="match status" value="1"/>
</dbReference>
<dbReference type="SUPFAM" id="SSF100895">
    <property type="entry name" value="Kazal-type serine protease inhibitors"/>
    <property type="match status" value="2"/>
</dbReference>